<evidence type="ECO:0000259" key="2">
    <source>
        <dbReference type="Pfam" id="PF13387"/>
    </source>
</evidence>
<feature type="transmembrane region" description="Helical" evidence="1">
    <location>
        <begin position="367"/>
        <end position="386"/>
    </location>
</feature>
<accession>A0A3M9NKW7</accession>
<feature type="transmembrane region" description="Helical" evidence="1">
    <location>
        <begin position="392"/>
        <end position="411"/>
    </location>
</feature>
<keyword evidence="1" id="KW-0812">Transmembrane</keyword>
<sequence length="413" mass="48277">MHLFKSISTAIKIIYQLTLSISKNKIRLFKIILLFFGCFVLISSTAQAQQDSCHIRISLLTATPGEELYSTFGHSALRVTDTVRNTDIVYNYGTFNFEEPNFYLKFVRGKLPFYLSTDNFDNFMAEYRYENRGVTEQILNLTCEEKANIQMMLMVNMMGNNRGYKYDFTFDNCTTRLRDLVEKASDSTVNFGQVLHTKMTFRNLIYEYLNKNDKQWSKLGIDILLGSRMDVAATPYQVMFLPEYLMKTFDSSTIDGRPLVLDEQSLIRQRHTGEIKNNLTHPFFLFVCLFVLIAFFSFSKNKNTQKILASFDGFLFFITGLLGILVLFMWFGTDHYMCRDNLNILWAWPTNAIAAFYMHSRKKWAKNYFLVYALFNILLIISWKFIPQHFNISLLPIICLLIFRSLIFTLGKK</sequence>
<keyword evidence="5" id="KW-1185">Reference proteome</keyword>
<dbReference type="Proteomes" id="UP000267223">
    <property type="component" value="Unassembled WGS sequence"/>
</dbReference>
<evidence type="ECO:0000313" key="5">
    <source>
        <dbReference type="Proteomes" id="UP000267223"/>
    </source>
</evidence>
<organism evidence="4 5">
    <name type="scientific">Hanamia caeni</name>
    <dbReference type="NCBI Taxonomy" id="2294116"/>
    <lineage>
        <taxon>Bacteria</taxon>
        <taxon>Pseudomonadati</taxon>
        <taxon>Bacteroidota</taxon>
        <taxon>Chitinophagia</taxon>
        <taxon>Chitinophagales</taxon>
        <taxon>Chitinophagaceae</taxon>
        <taxon>Hanamia</taxon>
    </lineage>
</organism>
<comment type="caution">
    <text evidence="4">The sequence shown here is derived from an EMBL/GenBank/DDBJ whole genome shotgun (WGS) entry which is preliminary data.</text>
</comment>
<gene>
    <name evidence="4" type="ORF">EFY79_07075</name>
</gene>
<dbReference type="AlphaFoldDB" id="A0A3M9NKW7"/>
<dbReference type="Pfam" id="PF13387">
    <property type="entry name" value="Lnb_N"/>
    <property type="match status" value="1"/>
</dbReference>
<dbReference type="Pfam" id="PF25221">
    <property type="entry name" value="5TMH_Lnb"/>
    <property type="match status" value="1"/>
</dbReference>
<feature type="transmembrane region" description="Helical" evidence="1">
    <location>
        <begin position="343"/>
        <end position="360"/>
    </location>
</feature>
<feature type="transmembrane region" description="Helical" evidence="1">
    <location>
        <begin position="279"/>
        <end position="299"/>
    </location>
</feature>
<dbReference type="InterPro" id="IPR025178">
    <property type="entry name" value="Lnb_N"/>
</dbReference>
<feature type="transmembrane region" description="Helical" evidence="1">
    <location>
        <begin position="311"/>
        <end position="331"/>
    </location>
</feature>
<dbReference type="EMBL" id="RJJR01000004">
    <property type="protein sequence ID" value="RNI37987.1"/>
    <property type="molecule type" value="Genomic_DNA"/>
</dbReference>
<proteinExistence type="predicted"/>
<name>A0A3M9NKW7_9BACT</name>
<keyword evidence="1" id="KW-0472">Membrane</keyword>
<evidence type="ECO:0000256" key="1">
    <source>
        <dbReference type="SAM" id="Phobius"/>
    </source>
</evidence>
<evidence type="ECO:0000313" key="4">
    <source>
        <dbReference type="EMBL" id="RNI37987.1"/>
    </source>
</evidence>
<dbReference type="InterPro" id="IPR057436">
    <property type="entry name" value="5TMH_Lnb"/>
</dbReference>
<reference evidence="4 5" key="1">
    <citation type="submission" date="2018-11" db="EMBL/GenBank/DDBJ databases">
        <title>Draft genome sequence of Ferruginibacter sp. BO-59.</title>
        <authorList>
            <person name="Im W.T."/>
        </authorList>
    </citation>
    <scope>NUCLEOTIDE SEQUENCE [LARGE SCALE GENOMIC DNA]</scope>
    <source>
        <strain evidence="4 5">BO-59</strain>
    </source>
</reference>
<feature type="domain" description="Lnb N-terminal periplasmic" evidence="2">
    <location>
        <begin position="47"/>
        <end position="192"/>
    </location>
</feature>
<protein>
    <submittedName>
        <fullName evidence="4">DUF4105 domain-containing protein</fullName>
    </submittedName>
</protein>
<keyword evidence="1" id="KW-1133">Transmembrane helix</keyword>
<evidence type="ECO:0000259" key="3">
    <source>
        <dbReference type="Pfam" id="PF25221"/>
    </source>
</evidence>
<feature type="domain" description="Lnb-like transmembrane" evidence="3">
    <location>
        <begin position="276"/>
        <end position="409"/>
    </location>
</feature>